<dbReference type="GO" id="GO:0019905">
    <property type="term" value="F:syntaxin binding"/>
    <property type="evidence" value="ECO:0007669"/>
    <property type="project" value="TreeGrafter"/>
</dbReference>
<dbReference type="OrthoDB" id="19482at2759"/>
<accession>A0A078AEK5</accession>
<feature type="domain" description="Vps52 coiled-coil" evidence="6">
    <location>
        <begin position="55"/>
        <end position="221"/>
    </location>
</feature>
<gene>
    <name evidence="8" type="primary">Contig4178.g4464</name>
    <name evidence="8" type="ORF">STYLEM_9272</name>
</gene>
<evidence type="ECO:0000256" key="2">
    <source>
        <dbReference type="ARBA" id="ARBA00008180"/>
    </source>
</evidence>
<keyword evidence="9" id="KW-1185">Reference proteome</keyword>
<keyword evidence="3" id="KW-0813">Transport</keyword>
<dbReference type="OMA" id="VFRLECE"/>
<dbReference type="Pfam" id="PF04129">
    <property type="entry name" value="Vps52_CC"/>
    <property type="match status" value="1"/>
</dbReference>
<dbReference type="GO" id="GO:0042147">
    <property type="term" value="P:retrograde transport, endosome to Golgi"/>
    <property type="evidence" value="ECO:0007669"/>
    <property type="project" value="TreeGrafter"/>
</dbReference>
<feature type="domain" description="Vps52 C-terminal" evidence="7">
    <location>
        <begin position="316"/>
        <end position="577"/>
    </location>
</feature>
<dbReference type="Proteomes" id="UP000039865">
    <property type="component" value="Unassembled WGS sequence"/>
</dbReference>
<dbReference type="InterPro" id="IPR048361">
    <property type="entry name" value="Vps52_C"/>
</dbReference>
<reference evidence="8 9" key="1">
    <citation type="submission" date="2014-06" db="EMBL/GenBank/DDBJ databases">
        <authorList>
            <person name="Swart Estienne"/>
        </authorList>
    </citation>
    <scope>NUCLEOTIDE SEQUENCE [LARGE SCALE GENOMIC DNA]</scope>
    <source>
        <strain evidence="8 9">130c</strain>
    </source>
</reference>
<evidence type="ECO:0000256" key="1">
    <source>
        <dbReference type="ARBA" id="ARBA00004601"/>
    </source>
</evidence>
<keyword evidence="5" id="KW-0333">Golgi apparatus</keyword>
<dbReference type="GO" id="GO:0006896">
    <property type="term" value="P:Golgi to vacuole transport"/>
    <property type="evidence" value="ECO:0007669"/>
    <property type="project" value="TreeGrafter"/>
</dbReference>
<proteinExistence type="inferred from homology"/>
<organism evidence="8 9">
    <name type="scientific">Stylonychia lemnae</name>
    <name type="common">Ciliate</name>
    <dbReference type="NCBI Taxonomy" id="5949"/>
    <lineage>
        <taxon>Eukaryota</taxon>
        <taxon>Sar</taxon>
        <taxon>Alveolata</taxon>
        <taxon>Ciliophora</taxon>
        <taxon>Intramacronucleata</taxon>
        <taxon>Spirotrichea</taxon>
        <taxon>Stichotrichia</taxon>
        <taxon>Sporadotrichida</taxon>
        <taxon>Oxytrichidae</taxon>
        <taxon>Stylonychinae</taxon>
        <taxon>Stylonychia</taxon>
    </lineage>
</organism>
<name>A0A078AEK5_STYLE</name>
<evidence type="ECO:0000256" key="4">
    <source>
        <dbReference type="ARBA" id="ARBA00022927"/>
    </source>
</evidence>
<evidence type="ECO:0000313" key="8">
    <source>
        <dbReference type="EMBL" id="CDW80276.1"/>
    </source>
</evidence>
<dbReference type="InterPro" id="IPR048319">
    <property type="entry name" value="Vps52_CC"/>
</dbReference>
<dbReference type="GO" id="GO:0032456">
    <property type="term" value="P:endocytic recycling"/>
    <property type="evidence" value="ECO:0007669"/>
    <property type="project" value="TreeGrafter"/>
</dbReference>
<sequence length="726" mass="85248">MDSARGEQQKDYRFLSEIVANEKELDIRAYTLKIKEELNRLEEECITDFLTINKDVGTLYHELNKSTSILNKIEKVVDSFQHELGDISNQVSILQEKSQSYNVSLKNRKQLEKTIHSYLSSFLVPQDLIETLCNAEIDHQDYLEKVGHLNSILMHSRKADITDSKALQQIRPELDKLRLKVCSRARSFLMVKMNNLKKPKTNFQILQESVLLKFKPLLVFLKENSQETYVELTNYYAEIMDKVYYQLLKTYMKETQKLVEERVSKHDLIVIDESLKHKTNTNQSLNSTLDMGTMGRYNNTEGTGQMNMNNSILSSRSQQVPQYIPTSVFDIEDRLQILDRIDSSPLVTHMSQQKQRKYAVEEIFRSQNRILIEAISKEFVFILEFFDLKIGQCSYIFNQIFSKTVNYYLDWIKNYSQNNLHDLYASLLIILINEENKKIMLRNKIPVLDYYFDKVNQLVWPRFTQIFENYNENLKKVNVKQFKLYGQANVHQSTIRYIDFVSGLYRIANVASQDMLILRLSQIKSRQGDLCLKMAREHFEGEKEQIVYLINNYDYMYQHLKNLNLEKGIQDVIAIEKELNQFMEKLIKIILKENYPGLEDIVSQYCLSGDTSSDGSEDESQHHQMPKTIKKIDFSTLNLKLIENVAQDFAQNYRAKTDLIAKEIKQSIQIQQSMQQLFQRFMRVLMLRYSSFVELVKTAHPSYYKEMPSAHLVLLDLKNSAANMDL</sequence>
<keyword evidence="4" id="KW-0653">Protein transport</keyword>
<comment type="subcellular location">
    <subcellularLocation>
        <location evidence="1">Golgi apparatus</location>
        <location evidence="1">trans-Golgi network</location>
    </subcellularLocation>
</comment>
<protein>
    <submittedName>
        <fullName evidence="8">Vacuolar protein sorting-associated protein 52 homolog</fullName>
    </submittedName>
</protein>
<dbReference type="InterPro" id="IPR007258">
    <property type="entry name" value="Vps52"/>
</dbReference>
<dbReference type="PANTHER" id="PTHR14190">
    <property type="entry name" value="SUPPRESSOR OF ACTIN MUTATIONS 2/VACUOLAR PROTEIN SORTING 52"/>
    <property type="match status" value="1"/>
</dbReference>
<evidence type="ECO:0000256" key="5">
    <source>
        <dbReference type="ARBA" id="ARBA00023034"/>
    </source>
</evidence>
<dbReference type="GO" id="GO:0005829">
    <property type="term" value="C:cytosol"/>
    <property type="evidence" value="ECO:0007669"/>
    <property type="project" value="GOC"/>
</dbReference>
<dbReference type="EMBL" id="CCKQ01008809">
    <property type="protein sequence ID" value="CDW80276.1"/>
    <property type="molecule type" value="Genomic_DNA"/>
</dbReference>
<dbReference type="Pfam" id="PF20655">
    <property type="entry name" value="Vps52_C"/>
    <property type="match status" value="1"/>
</dbReference>
<dbReference type="GO" id="GO:0000938">
    <property type="term" value="C:GARP complex"/>
    <property type="evidence" value="ECO:0007669"/>
    <property type="project" value="TreeGrafter"/>
</dbReference>
<comment type="similarity">
    <text evidence="2">Belongs to the VPS52 family.</text>
</comment>
<evidence type="ECO:0000259" key="6">
    <source>
        <dbReference type="Pfam" id="PF04129"/>
    </source>
</evidence>
<evidence type="ECO:0000313" key="9">
    <source>
        <dbReference type="Proteomes" id="UP000039865"/>
    </source>
</evidence>
<dbReference type="AlphaFoldDB" id="A0A078AEK5"/>
<dbReference type="PANTHER" id="PTHR14190:SF7">
    <property type="entry name" value="VACUOLAR PROTEIN SORTING-ASSOCIATED PROTEIN 52 HOMOLOG"/>
    <property type="match status" value="1"/>
</dbReference>
<evidence type="ECO:0000256" key="3">
    <source>
        <dbReference type="ARBA" id="ARBA00022448"/>
    </source>
</evidence>
<evidence type="ECO:0000259" key="7">
    <source>
        <dbReference type="Pfam" id="PF20655"/>
    </source>
</evidence>
<dbReference type="FunCoup" id="A0A078AEK5">
    <property type="interactions" value="272"/>
</dbReference>
<dbReference type="InParanoid" id="A0A078AEK5"/>
<dbReference type="GO" id="GO:0015031">
    <property type="term" value="P:protein transport"/>
    <property type="evidence" value="ECO:0007669"/>
    <property type="project" value="UniProtKB-KW"/>
</dbReference>